<reference evidence="1 2" key="1">
    <citation type="journal article" date="2011" name="Science">
        <title>The Selaginella genome identifies genetic changes associated with the evolution of vascular plants.</title>
        <authorList>
            <person name="Banks J.A."/>
            <person name="Nishiyama T."/>
            <person name="Hasebe M."/>
            <person name="Bowman J.L."/>
            <person name="Gribskov M."/>
            <person name="dePamphilis C."/>
            <person name="Albert V.A."/>
            <person name="Aono N."/>
            <person name="Aoyama T."/>
            <person name="Ambrose B.A."/>
            <person name="Ashton N.W."/>
            <person name="Axtell M.J."/>
            <person name="Barker E."/>
            <person name="Barker M.S."/>
            <person name="Bennetzen J.L."/>
            <person name="Bonawitz N.D."/>
            <person name="Chapple C."/>
            <person name="Cheng C."/>
            <person name="Correa L.G."/>
            <person name="Dacre M."/>
            <person name="DeBarry J."/>
            <person name="Dreyer I."/>
            <person name="Elias M."/>
            <person name="Engstrom E.M."/>
            <person name="Estelle M."/>
            <person name="Feng L."/>
            <person name="Finet C."/>
            <person name="Floyd S.K."/>
            <person name="Frommer W.B."/>
            <person name="Fujita T."/>
            <person name="Gramzow L."/>
            <person name="Gutensohn M."/>
            <person name="Harholt J."/>
            <person name="Hattori M."/>
            <person name="Heyl A."/>
            <person name="Hirai T."/>
            <person name="Hiwatashi Y."/>
            <person name="Ishikawa M."/>
            <person name="Iwata M."/>
            <person name="Karol K.G."/>
            <person name="Koehler B."/>
            <person name="Kolukisaoglu U."/>
            <person name="Kubo M."/>
            <person name="Kurata T."/>
            <person name="Lalonde S."/>
            <person name="Li K."/>
            <person name="Li Y."/>
            <person name="Litt A."/>
            <person name="Lyons E."/>
            <person name="Manning G."/>
            <person name="Maruyama T."/>
            <person name="Michael T.P."/>
            <person name="Mikami K."/>
            <person name="Miyazaki S."/>
            <person name="Morinaga S."/>
            <person name="Murata T."/>
            <person name="Mueller-Roeber B."/>
            <person name="Nelson D.R."/>
            <person name="Obara M."/>
            <person name="Oguri Y."/>
            <person name="Olmstead R.G."/>
            <person name="Onodera N."/>
            <person name="Petersen B.L."/>
            <person name="Pils B."/>
            <person name="Prigge M."/>
            <person name="Rensing S.A."/>
            <person name="Riano-Pachon D.M."/>
            <person name="Roberts A.W."/>
            <person name="Sato Y."/>
            <person name="Scheller H.V."/>
            <person name="Schulz B."/>
            <person name="Schulz C."/>
            <person name="Shakirov E.V."/>
            <person name="Shibagaki N."/>
            <person name="Shinohara N."/>
            <person name="Shippen D.E."/>
            <person name="Soerensen I."/>
            <person name="Sotooka R."/>
            <person name="Sugimoto N."/>
            <person name="Sugita M."/>
            <person name="Sumikawa N."/>
            <person name="Tanurdzic M."/>
            <person name="Theissen G."/>
            <person name="Ulvskov P."/>
            <person name="Wakazuki S."/>
            <person name="Weng J.K."/>
            <person name="Willats W.W."/>
            <person name="Wipf D."/>
            <person name="Wolf P.G."/>
            <person name="Yang L."/>
            <person name="Zimmer A.D."/>
            <person name="Zhu Q."/>
            <person name="Mitros T."/>
            <person name="Hellsten U."/>
            <person name="Loque D."/>
            <person name="Otillar R."/>
            <person name="Salamov A."/>
            <person name="Schmutz J."/>
            <person name="Shapiro H."/>
            <person name="Lindquist E."/>
            <person name="Lucas S."/>
            <person name="Rokhsar D."/>
            <person name="Grigoriev I.V."/>
        </authorList>
    </citation>
    <scope>NUCLEOTIDE SEQUENCE [LARGE SCALE GENOMIC DNA]</scope>
</reference>
<dbReference type="EMBL" id="GL377570">
    <property type="protein sequence ID" value="EFJ33731.1"/>
    <property type="molecule type" value="Genomic_DNA"/>
</dbReference>
<name>D8R2I1_SELML</name>
<protein>
    <submittedName>
        <fullName evidence="1">Uncharacterized protein</fullName>
    </submittedName>
</protein>
<sequence>MESPESPDDAVACVLMAGIYSAAGMLAESLKVESMRRQAKACKKPGQSCEEQQEVRGRGLSHDIWDEEKVAAIGCARQFARTITAPRSCWKRVVTFIERCVMISFRFNGIYYLLYRGQLEDVGERLVALLADHPDPEEWRRLLDKAVFVHVITRLPHALSCPEDLWRLLNKDVFIQCQGKERSEHQPSDEIIDAARDYVLADDRRKRSYLEDMGRGQYAYNSVDAAVMARMAAILEDPVQFRDFIRNEEGKIGGGKGWAFLCRDIKCYERLWFRLLELGVFVSNQYPVMEPPQHDLFTEYIYMVDLDSGTFSVSACHVVNSGTSWKMGKIPKNWFRHLLVPVPWIELAIAYSPAVKRIVLERLNRSENFLFRMVVDKLSAPYQSFDECLNILQLIQKFLFAKDSNNLYAKVTVNQVRSLSAVDQSQAVPQEDKDIEENDLEEEGNLALRTVLEVLLFRS</sequence>
<dbReference type="InParanoid" id="D8R2I1"/>
<dbReference type="KEGG" id="smo:SELMODRAFT_406483"/>
<accession>D8R2I1</accession>
<dbReference type="AlphaFoldDB" id="D8R2I1"/>
<proteinExistence type="predicted"/>
<dbReference type="Gramene" id="EFJ33731">
    <property type="protein sequence ID" value="EFJ33731"/>
    <property type="gene ID" value="SELMODRAFT_406483"/>
</dbReference>
<organism evidence="2">
    <name type="scientific">Selaginella moellendorffii</name>
    <name type="common">Spikemoss</name>
    <dbReference type="NCBI Taxonomy" id="88036"/>
    <lineage>
        <taxon>Eukaryota</taxon>
        <taxon>Viridiplantae</taxon>
        <taxon>Streptophyta</taxon>
        <taxon>Embryophyta</taxon>
        <taxon>Tracheophyta</taxon>
        <taxon>Lycopodiopsida</taxon>
        <taxon>Selaginellales</taxon>
        <taxon>Selaginellaceae</taxon>
        <taxon>Selaginella</taxon>
    </lineage>
</organism>
<keyword evidence="2" id="KW-1185">Reference proteome</keyword>
<evidence type="ECO:0000313" key="2">
    <source>
        <dbReference type="Proteomes" id="UP000001514"/>
    </source>
</evidence>
<dbReference type="Proteomes" id="UP000001514">
    <property type="component" value="Unassembled WGS sequence"/>
</dbReference>
<gene>
    <name evidence="1" type="ORF">SELMODRAFT_406483</name>
</gene>
<dbReference type="HOGENOM" id="CLU_047898_0_0_1"/>
<evidence type="ECO:0000313" key="1">
    <source>
        <dbReference type="EMBL" id="EFJ33731.1"/>
    </source>
</evidence>